<dbReference type="InterPro" id="IPR050928">
    <property type="entry name" value="ATP-dep_Zn_Metalloprotease"/>
</dbReference>
<comment type="cofactor">
    <cofactor evidence="1">
        <name>Zn(2+)</name>
        <dbReference type="ChEBI" id="CHEBI:29105"/>
    </cofactor>
</comment>
<dbReference type="InterPro" id="IPR037219">
    <property type="entry name" value="Peptidase_M41-like"/>
</dbReference>
<evidence type="ECO:0000313" key="8">
    <source>
        <dbReference type="Proteomes" id="UP001266305"/>
    </source>
</evidence>
<keyword evidence="6" id="KW-0378">Hydrolase</keyword>
<evidence type="ECO:0000256" key="2">
    <source>
        <dbReference type="ARBA" id="ARBA00022723"/>
    </source>
</evidence>
<evidence type="ECO:0000313" key="7">
    <source>
        <dbReference type="EMBL" id="KAK2085787.1"/>
    </source>
</evidence>
<keyword evidence="4" id="KW-0862">Zinc</keyword>
<proteinExistence type="predicted"/>
<keyword evidence="2" id="KW-0479">Metal-binding</keyword>
<evidence type="ECO:0000256" key="6">
    <source>
        <dbReference type="ARBA" id="ARBA00023049"/>
    </source>
</evidence>
<keyword evidence="6" id="KW-0645">Protease</keyword>
<gene>
    <name evidence="7" type="primary">AFG3L1_2</name>
    <name evidence="7" type="ORF">P7K49_037087</name>
</gene>
<dbReference type="PANTHER" id="PTHR43655">
    <property type="entry name" value="ATP-DEPENDENT PROTEASE"/>
    <property type="match status" value="1"/>
</dbReference>
<evidence type="ECO:0000256" key="5">
    <source>
        <dbReference type="ARBA" id="ARBA00022840"/>
    </source>
</evidence>
<dbReference type="PANTHER" id="PTHR43655:SF7">
    <property type="entry name" value="AFG3-LIKE PROTEIN 1"/>
    <property type="match status" value="1"/>
</dbReference>
<keyword evidence="6" id="KW-0482">Metalloprotease</keyword>
<dbReference type="Gene3D" id="1.20.58.760">
    <property type="entry name" value="Peptidase M41"/>
    <property type="match status" value="1"/>
</dbReference>
<keyword evidence="3" id="KW-0547">Nucleotide-binding</keyword>
<dbReference type="Proteomes" id="UP001266305">
    <property type="component" value="Unassembled WGS sequence"/>
</dbReference>
<name>A0ABQ9TLY7_SAGOE</name>
<protein>
    <submittedName>
        <fullName evidence="7">AFG3-like protein 1</fullName>
    </submittedName>
</protein>
<keyword evidence="8" id="KW-1185">Reference proteome</keyword>
<comment type="caution">
    <text evidence="7">The sequence shown here is derived from an EMBL/GenBank/DDBJ whole genome shotgun (WGS) entry which is preliminary data.</text>
</comment>
<reference evidence="7 8" key="1">
    <citation type="submission" date="2023-05" db="EMBL/GenBank/DDBJ databases">
        <title>B98-5 Cell Line De Novo Hybrid Assembly: An Optical Mapping Approach.</title>
        <authorList>
            <person name="Kananen K."/>
            <person name="Auerbach J.A."/>
            <person name="Kautto E."/>
            <person name="Blachly J.S."/>
        </authorList>
    </citation>
    <scope>NUCLEOTIDE SEQUENCE [LARGE SCALE GENOMIC DNA]</scope>
    <source>
        <strain evidence="7">B95-8</strain>
        <tissue evidence="7">Cell line</tissue>
    </source>
</reference>
<dbReference type="SUPFAM" id="SSF140990">
    <property type="entry name" value="FtsH protease domain-like"/>
    <property type="match status" value="1"/>
</dbReference>
<accession>A0ABQ9TLY7</accession>
<sequence>MSEKLGQVSFGFPRQGKALVEKPYSEATAQLINEEVRHLISAAYTCTLDLLTQCRERVEVGQRLLEKADPVELLGPWPFAEKSTYEESVEGTGGLEEDTSLPVGLECWNWGQEEADVEQPVPGSSCSRWWG</sequence>
<keyword evidence="5" id="KW-0067">ATP-binding</keyword>
<evidence type="ECO:0000256" key="1">
    <source>
        <dbReference type="ARBA" id="ARBA00001947"/>
    </source>
</evidence>
<evidence type="ECO:0000256" key="4">
    <source>
        <dbReference type="ARBA" id="ARBA00022833"/>
    </source>
</evidence>
<evidence type="ECO:0000256" key="3">
    <source>
        <dbReference type="ARBA" id="ARBA00022741"/>
    </source>
</evidence>
<organism evidence="7 8">
    <name type="scientific">Saguinus oedipus</name>
    <name type="common">Cotton-top tamarin</name>
    <name type="synonym">Oedipomidas oedipus</name>
    <dbReference type="NCBI Taxonomy" id="9490"/>
    <lineage>
        <taxon>Eukaryota</taxon>
        <taxon>Metazoa</taxon>
        <taxon>Chordata</taxon>
        <taxon>Craniata</taxon>
        <taxon>Vertebrata</taxon>
        <taxon>Euteleostomi</taxon>
        <taxon>Mammalia</taxon>
        <taxon>Eutheria</taxon>
        <taxon>Euarchontoglires</taxon>
        <taxon>Primates</taxon>
        <taxon>Haplorrhini</taxon>
        <taxon>Platyrrhini</taxon>
        <taxon>Cebidae</taxon>
        <taxon>Callitrichinae</taxon>
        <taxon>Saguinus</taxon>
    </lineage>
</organism>
<dbReference type="EMBL" id="JASSZA010000021">
    <property type="protein sequence ID" value="KAK2085787.1"/>
    <property type="molecule type" value="Genomic_DNA"/>
</dbReference>